<organism evidence="2">
    <name type="scientific">freshwater sediment metagenome</name>
    <dbReference type="NCBI Taxonomy" id="556182"/>
    <lineage>
        <taxon>unclassified sequences</taxon>
        <taxon>metagenomes</taxon>
        <taxon>ecological metagenomes</taxon>
    </lineage>
</organism>
<dbReference type="InterPro" id="IPR038740">
    <property type="entry name" value="BioF2-like_GNAT_dom"/>
</dbReference>
<reference evidence="2" key="1">
    <citation type="submission" date="2023-07" db="EMBL/GenBank/DDBJ databases">
        <authorList>
            <person name="Pelsma A.J. K."/>
        </authorList>
    </citation>
    <scope>NUCLEOTIDE SEQUENCE</scope>
</reference>
<proteinExistence type="predicted"/>
<dbReference type="EMBL" id="OY288114">
    <property type="protein sequence ID" value="CAJ0864734.1"/>
    <property type="molecule type" value="Genomic_DNA"/>
</dbReference>
<dbReference type="SUPFAM" id="SSF55729">
    <property type="entry name" value="Acyl-CoA N-acyltransferases (Nat)"/>
    <property type="match status" value="1"/>
</dbReference>
<gene>
    <name evidence="2" type="ORF">AMST5_01702</name>
</gene>
<feature type="domain" description="BioF2-like acetyltransferase" evidence="1">
    <location>
        <begin position="160"/>
        <end position="302"/>
    </location>
</feature>
<sequence length="366" mass="40190">MTSRDGCRVVCIETLDGVEALGPEWSALESRTPEATGFQSFPWCFTWLRVSRAGAAPRIVCVREEERLVFLLPLQIERRFGVAIALWVGEPMTQYGDALALPGERRAHWRALAEAEMARWRDVDLVALTRLRADGVLAEGASEGEALAAPYANLVGWKPRRRKSVERRARRLEALGTLSLVEAETPDRRETLARHGVTLKRAWLRSKGFYSAGLSHPDSGDFIAALARDGFLRVNALTVGDEVAALDLGFQGGGAYRSLLGCFDLRFAGGSPGQALTGRLIARYASEGLTAYDMLLPADPYKLEWSTGEVRIGARFLPTNVKGRLTAFALSRLRPLAKRAAYAFAAFSFRRNRASLTTSGKEESAS</sequence>
<dbReference type="AlphaFoldDB" id="A0AA48RCX0"/>
<protein>
    <recommendedName>
        <fullName evidence="1">BioF2-like acetyltransferase domain-containing protein</fullName>
    </recommendedName>
</protein>
<name>A0AA48RCX0_9ZZZZ</name>
<accession>A0AA48RCX0</accession>
<evidence type="ECO:0000313" key="2">
    <source>
        <dbReference type="EMBL" id="CAJ0864734.1"/>
    </source>
</evidence>
<dbReference type="InterPro" id="IPR016181">
    <property type="entry name" value="Acyl_CoA_acyltransferase"/>
</dbReference>
<evidence type="ECO:0000259" key="1">
    <source>
        <dbReference type="Pfam" id="PF13480"/>
    </source>
</evidence>
<dbReference type="Pfam" id="PF13480">
    <property type="entry name" value="Acetyltransf_6"/>
    <property type="match status" value="1"/>
</dbReference>